<gene>
    <name evidence="2" type="ORF">VL20_617</name>
</gene>
<organism evidence="2 3">
    <name type="scientific">Microcystis panniformis FACHB-1757</name>
    <dbReference type="NCBI Taxonomy" id="1638788"/>
    <lineage>
        <taxon>Bacteria</taxon>
        <taxon>Bacillati</taxon>
        <taxon>Cyanobacteriota</taxon>
        <taxon>Cyanophyceae</taxon>
        <taxon>Oscillatoriophycideae</taxon>
        <taxon>Chroococcales</taxon>
        <taxon>Microcystaceae</taxon>
        <taxon>Microcystis</taxon>
    </lineage>
</organism>
<name>A0A0K1RV97_9CHRO</name>
<proteinExistence type="predicted"/>
<dbReference type="Proteomes" id="UP000068167">
    <property type="component" value="Chromosome"/>
</dbReference>
<dbReference type="EMBL" id="CP011339">
    <property type="protein sequence ID" value="AKV65832.1"/>
    <property type="molecule type" value="Genomic_DNA"/>
</dbReference>
<sequence length="70" mass="8136">MSVADEIYKIVKSMPEDRANKILDFAKFLQAKPELEDKPLDFRDAAGLGQEMWQSIDVDAYIQQERSSWE</sequence>
<dbReference type="RefSeq" id="WP_002738971.1">
    <property type="nucleotide sequence ID" value="NZ_CP011339.1"/>
</dbReference>
<evidence type="ECO:0000313" key="3">
    <source>
        <dbReference type="Proteomes" id="UP000068167"/>
    </source>
</evidence>
<keyword evidence="3" id="KW-1185">Reference proteome</keyword>
<dbReference type="PATRIC" id="fig|1638788.3.peg.620"/>
<feature type="domain" description="DUF2281" evidence="1">
    <location>
        <begin position="6"/>
        <end position="52"/>
    </location>
</feature>
<evidence type="ECO:0000313" key="2">
    <source>
        <dbReference type="EMBL" id="AKV65832.1"/>
    </source>
</evidence>
<accession>A0A0K1RV97</accession>
<protein>
    <recommendedName>
        <fullName evidence="1">DUF2281 domain-containing protein</fullName>
    </recommendedName>
</protein>
<dbReference type="AlphaFoldDB" id="A0A0K1RV97"/>
<reference evidence="2 3" key="1">
    <citation type="journal article" date="2016" name="Stand. Genomic Sci.">
        <title>Complete genome sequence and genomic characterization of Microcystis panniformis FACHB 1757 by third-generation sequencing.</title>
        <authorList>
            <person name="Zhang J.Y."/>
            <person name="Guan R."/>
            <person name="Zhang H.J."/>
            <person name="Li H."/>
            <person name="Xiao P."/>
            <person name="Yu G.L."/>
            <person name="Du L."/>
            <person name="Cao D.M."/>
            <person name="Zhu B.C."/>
            <person name="Li R.H."/>
            <person name="Lu Z.H."/>
        </authorList>
    </citation>
    <scope>NUCLEOTIDE SEQUENCE [LARGE SCALE GENOMIC DNA]</scope>
    <source>
        <strain evidence="2 3">FACHB-1757</strain>
    </source>
</reference>
<dbReference type="Pfam" id="PF10047">
    <property type="entry name" value="DUF2281"/>
    <property type="match status" value="1"/>
</dbReference>
<evidence type="ECO:0000259" key="1">
    <source>
        <dbReference type="Pfam" id="PF10047"/>
    </source>
</evidence>
<dbReference type="InterPro" id="IPR018739">
    <property type="entry name" value="DUF2281"/>
</dbReference>
<dbReference type="KEGG" id="mpk:VL20_617"/>